<keyword evidence="5" id="KW-0221">Differentiation</keyword>
<gene>
    <name evidence="10" type="ORF">SDJN03_17827</name>
</gene>
<name>A0AAV6MY12_9ROSI</name>
<keyword evidence="11" id="KW-1185">Reference proteome</keyword>
<accession>A0AAV6MY12</accession>
<feature type="region of interest" description="Disordered" evidence="8">
    <location>
        <begin position="61"/>
        <end position="90"/>
    </location>
</feature>
<keyword evidence="6" id="KW-0325">Glycoprotein</keyword>
<feature type="signal peptide" evidence="9">
    <location>
        <begin position="1"/>
        <end position="31"/>
    </location>
</feature>
<comment type="similarity">
    <text evidence="2">Belongs to the CLV3/ESR signal peptide family.</text>
</comment>
<evidence type="ECO:0000256" key="2">
    <source>
        <dbReference type="ARBA" id="ARBA00005416"/>
    </source>
</evidence>
<dbReference type="EMBL" id="JAGKQH010000011">
    <property type="protein sequence ID" value="KAG6589262.1"/>
    <property type="molecule type" value="Genomic_DNA"/>
</dbReference>
<evidence type="ECO:0000256" key="1">
    <source>
        <dbReference type="ARBA" id="ARBA00004239"/>
    </source>
</evidence>
<evidence type="ECO:0000256" key="6">
    <source>
        <dbReference type="ARBA" id="ARBA00023180"/>
    </source>
</evidence>
<comment type="caution">
    <text evidence="10">The sequence shown here is derived from an EMBL/GenBank/DDBJ whole genome shotgun (WGS) entry which is preliminary data.</text>
</comment>
<protein>
    <submittedName>
        <fullName evidence="10">Uncharacterized protein</fullName>
    </submittedName>
</protein>
<dbReference type="PANTHER" id="PTHR36016">
    <property type="entry name" value="CLAVATA3/ESR (CLE)-RELATED PROTEIN 7"/>
    <property type="match status" value="1"/>
</dbReference>
<feature type="chain" id="PRO_5043608059" evidence="9">
    <location>
        <begin position="32"/>
        <end position="90"/>
    </location>
</feature>
<reference evidence="10 11" key="1">
    <citation type="journal article" date="2021" name="Hortic Res">
        <title>The domestication of Cucurbita argyrosperma as revealed by the genome of its wild relative.</title>
        <authorList>
            <person name="Barrera-Redondo J."/>
            <person name="Sanchez-de la Vega G."/>
            <person name="Aguirre-Liguori J.A."/>
            <person name="Castellanos-Morales G."/>
            <person name="Gutierrez-Guerrero Y.T."/>
            <person name="Aguirre-Dugua X."/>
            <person name="Aguirre-Planter E."/>
            <person name="Tenaillon M.I."/>
            <person name="Lira-Saade R."/>
            <person name="Eguiarte L.E."/>
        </authorList>
    </citation>
    <scope>NUCLEOTIDE SEQUENCE [LARGE SCALE GENOMIC DNA]</scope>
    <source>
        <strain evidence="10">JBR-2021</strain>
    </source>
</reference>
<evidence type="ECO:0000256" key="3">
    <source>
        <dbReference type="ARBA" id="ARBA00022525"/>
    </source>
</evidence>
<keyword evidence="4 9" id="KW-0732">Signal</keyword>
<dbReference type="Proteomes" id="UP000685013">
    <property type="component" value="Chromosome 11"/>
</dbReference>
<sequence length="90" mass="10086">MANLRFSSKLAPFMAVLFIGMLLVTVAGRHATPPWTTEEVTESSSSIMIMRKFGYSKTQMEHLKRLSSSTERYTPGGPDSQHHSHPPRLP</sequence>
<evidence type="ECO:0000313" key="11">
    <source>
        <dbReference type="Proteomes" id="UP000685013"/>
    </source>
</evidence>
<keyword evidence="7" id="KW-0379">Hydroxylation</keyword>
<comment type="subcellular location">
    <subcellularLocation>
        <location evidence="1">Secreted</location>
        <location evidence="1">Extracellular space</location>
    </subcellularLocation>
</comment>
<keyword evidence="3" id="KW-0964">Secreted</keyword>
<feature type="non-terminal residue" evidence="10">
    <location>
        <position position="1"/>
    </location>
</feature>
<evidence type="ECO:0000313" key="10">
    <source>
        <dbReference type="EMBL" id="KAG6589262.1"/>
    </source>
</evidence>
<evidence type="ECO:0000256" key="4">
    <source>
        <dbReference type="ARBA" id="ARBA00022729"/>
    </source>
</evidence>
<dbReference type="GO" id="GO:0030154">
    <property type="term" value="P:cell differentiation"/>
    <property type="evidence" value="ECO:0007669"/>
    <property type="project" value="UniProtKB-KW"/>
</dbReference>
<evidence type="ECO:0000256" key="9">
    <source>
        <dbReference type="SAM" id="SignalP"/>
    </source>
</evidence>
<evidence type="ECO:0000256" key="7">
    <source>
        <dbReference type="ARBA" id="ARBA00023278"/>
    </source>
</evidence>
<dbReference type="GO" id="GO:0005576">
    <property type="term" value="C:extracellular region"/>
    <property type="evidence" value="ECO:0007669"/>
    <property type="project" value="UniProtKB-SubCell"/>
</dbReference>
<organism evidence="10 11">
    <name type="scientific">Cucurbita argyrosperma subsp. sororia</name>
    <dbReference type="NCBI Taxonomy" id="37648"/>
    <lineage>
        <taxon>Eukaryota</taxon>
        <taxon>Viridiplantae</taxon>
        <taxon>Streptophyta</taxon>
        <taxon>Embryophyta</taxon>
        <taxon>Tracheophyta</taxon>
        <taxon>Spermatophyta</taxon>
        <taxon>Magnoliopsida</taxon>
        <taxon>eudicotyledons</taxon>
        <taxon>Gunneridae</taxon>
        <taxon>Pentapetalae</taxon>
        <taxon>rosids</taxon>
        <taxon>fabids</taxon>
        <taxon>Cucurbitales</taxon>
        <taxon>Cucurbitaceae</taxon>
        <taxon>Cucurbiteae</taxon>
        <taxon>Cucurbita</taxon>
    </lineage>
</organism>
<dbReference type="InterPro" id="IPR039617">
    <property type="entry name" value="CLAVATA3-CLE"/>
</dbReference>
<evidence type="ECO:0000256" key="5">
    <source>
        <dbReference type="ARBA" id="ARBA00022782"/>
    </source>
</evidence>
<proteinExistence type="inferred from homology"/>
<dbReference type="PANTHER" id="PTHR36016:SF9">
    <property type="entry name" value="PROTEIN, PUTATIVE-RELATED"/>
    <property type="match status" value="1"/>
</dbReference>
<evidence type="ECO:0000256" key="8">
    <source>
        <dbReference type="SAM" id="MobiDB-lite"/>
    </source>
</evidence>
<dbReference type="AlphaFoldDB" id="A0AAV6MY12"/>